<evidence type="ECO:0000313" key="2">
    <source>
        <dbReference type="Proteomes" id="UP001189429"/>
    </source>
</evidence>
<sequence>MTEPGTVTTLAKIGPALAAGIARARLLVSTPPARWPSKKSFQSQVHDEIHRVRFNTPLKDFIQPRLNEHCILNARRVRWDTILPTLRRISAYQRMVVLKSWMRGWHTSHRMHERHRRGCLFNCGFLLAEDSWDHYIICPRLHHLVFEVTRTEGRANGALYILGLGAPPRTSLLHLVISYETYHAIKFKEPPVDDDHYNQHVREAAHAAAGAHSRR</sequence>
<reference evidence="1" key="1">
    <citation type="submission" date="2023-10" db="EMBL/GenBank/DDBJ databases">
        <authorList>
            <person name="Chen Y."/>
            <person name="Shah S."/>
            <person name="Dougan E. K."/>
            <person name="Thang M."/>
            <person name="Chan C."/>
        </authorList>
    </citation>
    <scope>NUCLEOTIDE SEQUENCE [LARGE SCALE GENOMIC DNA]</scope>
</reference>
<name>A0ABN9VVF6_9DINO</name>
<evidence type="ECO:0000313" key="1">
    <source>
        <dbReference type="EMBL" id="CAK0877581.1"/>
    </source>
</evidence>
<organism evidence="1 2">
    <name type="scientific">Prorocentrum cordatum</name>
    <dbReference type="NCBI Taxonomy" id="2364126"/>
    <lineage>
        <taxon>Eukaryota</taxon>
        <taxon>Sar</taxon>
        <taxon>Alveolata</taxon>
        <taxon>Dinophyceae</taxon>
        <taxon>Prorocentrales</taxon>
        <taxon>Prorocentraceae</taxon>
        <taxon>Prorocentrum</taxon>
    </lineage>
</organism>
<keyword evidence="2" id="KW-1185">Reference proteome</keyword>
<gene>
    <name evidence="1" type="ORF">PCOR1329_LOCUS61603</name>
</gene>
<dbReference type="EMBL" id="CAUYUJ010017752">
    <property type="protein sequence ID" value="CAK0877581.1"/>
    <property type="molecule type" value="Genomic_DNA"/>
</dbReference>
<comment type="caution">
    <text evidence="1">The sequence shown here is derived from an EMBL/GenBank/DDBJ whole genome shotgun (WGS) entry which is preliminary data.</text>
</comment>
<protein>
    <submittedName>
        <fullName evidence="1">Uncharacterized protein</fullName>
    </submittedName>
</protein>
<proteinExistence type="predicted"/>
<accession>A0ABN9VVF6</accession>
<dbReference type="Proteomes" id="UP001189429">
    <property type="component" value="Unassembled WGS sequence"/>
</dbReference>